<evidence type="ECO:0000313" key="8">
    <source>
        <dbReference type="Proteomes" id="UP000028194"/>
    </source>
</evidence>
<dbReference type="GO" id="GO:0005737">
    <property type="term" value="C:cytoplasm"/>
    <property type="evidence" value="ECO:0007669"/>
    <property type="project" value="InterPro"/>
</dbReference>
<sequence>MFNANNLTTIIQNHPPNGLLRGQPKISLTSLAETIQKHYDVIIIGSGPAGYTAGVYTSRAKLSVLVISGTLPGGQLMTTSEVENYPGFPSGIFGPELMMNMRQQAERFGAVIIDDEVTQVDFKQRPFKITTHSETYDSDAVIICTGASPRKLGIPAEQQFGGRGVSYCATCDGPFFKGEDIVVVGGGDTAVEEATFLTKFGKSVKLVHRRDTLRASAIMQEKAKENPKIEFLWNNVVTDIKGDKKVATVSLKNLKTGKETTVKAGGLFVAIGHEPNTSIFKDQVELDDKGYMVLKENTRTSVEGVFAAGDVHDHRYRQAVTAAGFGCMAAIDVERWLSEKRHSNNKKK</sequence>
<keyword evidence="1" id="KW-0285">Flavoprotein</keyword>
<gene>
    <name evidence="7" type="ORF">NTE_02240</name>
</gene>
<keyword evidence="4" id="KW-1015">Disulfide bond</keyword>
<keyword evidence="2" id="KW-0274">FAD</keyword>
<dbReference type="EC" id="1.8.1.9" evidence="7"/>
<evidence type="ECO:0000313" key="7">
    <source>
        <dbReference type="EMBL" id="AIF84294.1"/>
    </source>
</evidence>
<dbReference type="Proteomes" id="UP000028194">
    <property type="component" value="Chromosome"/>
</dbReference>
<dbReference type="OrthoDB" id="27340at2157"/>
<dbReference type="PROSITE" id="PS00573">
    <property type="entry name" value="PYRIDINE_REDOX_2"/>
    <property type="match status" value="1"/>
</dbReference>
<dbReference type="PRINTS" id="PR00368">
    <property type="entry name" value="FADPNR"/>
</dbReference>
<evidence type="ECO:0000256" key="4">
    <source>
        <dbReference type="ARBA" id="ARBA00023157"/>
    </source>
</evidence>
<evidence type="ECO:0000259" key="6">
    <source>
        <dbReference type="Pfam" id="PF07992"/>
    </source>
</evidence>
<dbReference type="GO" id="GO:0019430">
    <property type="term" value="P:removal of superoxide radicals"/>
    <property type="evidence" value="ECO:0007669"/>
    <property type="project" value="InterPro"/>
</dbReference>
<dbReference type="PANTHER" id="PTHR48105">
    <property type="entry name" value="THIOREDOXIN REDUCTASE 1-RELATED-RELATED"/>
    <property type="match status" value="1"/>
</dbReference>
<organism evidence="7 8">
    <name type="scientific">Candidatus Nitrososphaera evergladensis SR1</name>
    <dbReference type="NCBI Taxonomy" id="1459636"/>
    <lineage>
        <taxon>Archaea</taxon>
        <taxon>Nitrososphaerota</taxon>
        <taxon>Nitrososphaeria</taxon>
        <taxon>Nitrososphaerales</taxon>
        <taxon>Nitrososphaeraceae</taxon>
        <taxon>Nitrososphaera</taxon>
    </lineage>
</organism>
<dbReference type="PRINTS" id="PR00469">
    <property type="entry name" value="PNDRDTASEII"/>
</dbReference>
<feature type="domain" description="FAD/NAD(P)-binding" evidence="6">
    <location>
        <begin position="39"/>
        <end position="323"/>
    </location>
</feature>
<dbReference type="GO" id="GO:0004791">
    <property type="term" value="F:thioredoxin-disulfide reductase (NADPH) activity"/>
    <property type="evidence" value="ECO:0007669"/>
    <property type="project" value="UniProtKB-EC"/>
</dbReference>
<keyword evidence="3 7" id="KW-0560">Oxidoreductase</keyword>
<dbReference type="Pfam" id="PF07992">
    <property type="entry name" value="Pyr_redox_2"/>
    <property type="match status" value="1"/>
</dbReference>
<dbReference type="SUPFAM" id="SSF51905">
    <property type="entry name" value="FAD/NAD(P)-binding domain"/>
    <property type="match status" value="1"/>
</dbReference>
<reference evidence="7 8" key="1">
    <citation type="journal article" date="2014" name="PLoS ONE">
        <title>Genome Sequence of Candidatus Nitrososphaera evergladensis from Group I.1b Enriched from Everglades Soil Reveals Novel Genomic Features of the Ammonia-Oxidizing Archaea.</title>
        <authorList>
            <person name="Zhalnina K.V."/>
            <person name="Dias R."/>
            <person name="Leonard M.T."/>
            <person name="Dorr de Quadros P."/>
            <person name="Camargo F.A."/>
            <person name="Drew J.C."/>
            <person name="Farmerie W.G."/>
            <person name="Daroub S.H."/>
            <person name="Triplett E.W."/>
        </authorList>
    </citation>
    <scope>NUCLEOTIDE SEQUENCE [LARGE SCALE GENOMIC DNA]</scope>
    <source>
        <strain evidence="7 8">SR1</strain>
    </source>
</reference>
<dbReference type="NCBIfam" id="TIGR01292">
    <property type="entry name" value="TRX_reduct"/>
    <property type="match status" value="1"/>
</dbReference>
<dbReference type="AlphaFoldDB" id="A0A075MYE9"/>
<keyword evidence="8" id="KW-1185">Reference proteome</keyword>
<protein>
    <submittedName>
        <fullName evidence="7">Thioredoxin-disulfide reductase</fullName>
        <ecNumber evidence="7">1.8.1.9</ecNumber>
    </submittedName>
</protein>
<dbReference type="InterPro" id="IPR008255">
    <property type="entry name" value="Pyr_nucl-diS_OxRdtase_2_AS"/>
</dbReference>
<dbReference type="HOGENOM" id="CLU_031864_5_1_2"/>
<evidence type="ECO:0000256" key="2">
    <source>
        <dbReference type="ARBA" id="ARBA00022827"/>
    </source>
</evidence>
<name>A0A075MYE9_9ARCH</name>
<dbReference type="InterPro" id="IPR050097">
    <property type="entry name" value="Ferredoxin-NADP_redctase_2"/>
</dbReference>
<dbReference type="InterPro" id="IPR036188">
    <property type="entry name" value="FAD/NAD-bd_sf"/>
</dbReference>
<proteinExistence type="predicted"/>
<evidence type="ECO:0000256" key="3">
    <source>
        <dbReference type="ARBA" id="ARBA00023002"/>
    </source>
</evidence>
<accession>A0A075MYE9</accession>
<dbReference type="KEGG" id="nev:NTE_02240"/>
<evidence type="ECO:0000256" key="1">
    <source>
        <dbReference type="ARBA" id="ARBA00022630"/>
    </source>
</evidence>
<keyword evidence="5" id="KW-0676">Redox-active center</keyword>
<dbReference type="InterPro" id="IPR005982">
    <property type="entry name" value="Thioredox_Rdtase"/>
</dbReference>
<dbReference type="Gene3D" id="3.50.50.60">
    <property type="entry name" value="FAD/NAD(P)-binding domain"/>
    <property type="match status" value="2"/>
</dbReference>
<dbReference type="EMBL" id="CP007174">
    <property type="protein sequence ID" value="AIF84294.1"/>
    <property type="molecule type" value="Genomic_DNA"/>
</dbReference>
<evidence type="ECO:0000256" key="5">
    <source>
        <dbReference type="ARBA" id="ARBA00023284"/>
    </source>
</evidence>
<dbReference type="InterPro" id="IPR023753">
    <property type="entry name" value="FAD/NAD-binding_dom"/>
</dbReference>
<dbReference type="STRING" id="1459636.NTE_02240"/>
<dbReference type="eggNOG" id="arCOG01296">
    <property type="taxonomic scope" value="Archaea"/>
</dbReference>